<sequence>MAFILDLDNNDENFFETDLSNCDRLQTTSDRSSNPYYIKNNNQIELSKDIYYKYSRVLGLCLKNEISENNTSTFDIRKIYNMYTSNDELQELTKYFTLVPISLKVINNKFHQQCVLNIKKEILQMFTNISLESEELVIPFPDINEKQLKVYSTLYESDYDFNSILMGYTLYQYYNCETYKNIVLERLSRMTTDLRESNYWSNPYHCMINITEVFSNRFFRFKEKLPSHIKASINSNQSGIQDPVLRNTITKIFGESTAKSEYDLNDNNIYRKMKFTDASSGITKKGKNYKLYRIDNTSCTLSKGQINELFQSTSDMKLLFNLFNSLLLSKEYCHLAINNPVVLTTMKPFFQNKFSAFYNYIFAYAWMCMYLEECIVKTRTKNTNRYVFEINTASQLPFFPYCHENIHLNPYCALLVDEQILSSNDNCHGIPMIINYKEYGIDTQSGFINKMNIFTSGKQDISIFDGLSTISPTSKKWKHFAVGGSIIPACAQKKSPLVDLVSTYDMSHTEKYTRFFNEYYSESDIDIMCNSNSVFQFMDNVNELVNVIKTNLVKLNGSSQNIAESVNIETHKSLCILINTKFIELEMNNFGTVDHIINNLTSPEIKERFYEEYFSIKRDNNKKNRKEYSGSNNKLYEEFYKIVSIDDMNIMITTYEPDKDHYSMYDSDTCIFLNDILPKDQQVSSEKNIQVMRISENIKFKIKSPYLKHSLEVFRTKYPDYFSCVARFHLPCVRGYFDGETTYLLPSCVTALMTFTNIDYKYFSGSKDPIEIINKYRMRGFGTIINDREKSSMVKYNNSIEKWKKLLAFSTDKKYMGPTKVNTDLFKPIKTLNLPITIPSVYRTVDFTYVTNLEEYYNYFKNNYGYDSKTSRIDFLKFSAIKPDGNIEQLKRWVLESAFDELSK</sequence>
<proteinExistence type="predicted"/>
<reference evidence="1" key="1">
    <citation type="journal article" date="2017" name="Science">
        <title>Giant viruses with an expanded complement of translation system components.</title>
        <authorList>
            <person name="Schulz F."/>
            <person name="Yutin N."/>
            <person name="Ivanova N.N."/>
            <person name="Ortega D.R."/>
            <person name="Lee T.K."/>
            <person name="Vierheilig J."/>
            <person name="Daims H."/>
            <person name="Horn M."/>
            <person name="Wagner M."/>
            <person name="Jensen G.J."/>
            <person name="Kyrpides N.C."/>
            <person name="Koonin E.V."/>
            <person name="Woyke T."/>
        </authorList>
    </citation>
    <scope>NUCLEOTIDE SEQUENCE</scope>
    <source>
        <strain evidence="1">ILV1</strain>
    </source>
</reference>
<gene>
    <name evidence="1" type="ORF">Indivirus_3_33</name>
</gene>
<evidence type="ECO:0000313" key="1">
    <source>
        <dbReference type="EMBL" id="ARF09784.1"/>
    </source>
</evidence>
<accession>A0A1V0SDS8</accession>
<dbReference type="EMBL" id="KY684087">
    <property type="protein sequence ID" value="ARF09784.1"/>
    <property type="molecule type" value="Genomic_DNA"/>
</dbReference>
<protein>
    <submittedName>
        <fullName evidence="1">Uncharacterized protein</fullName>
    </submittedName>
</protein>
<organism evidence="1">
    <name type="scientific">Indivirus ILV1</name>
    <dbReference type="NCBI Taxonomy" id="1977633"/>
    <lineage>
        <taxon>Viruses</taxon>
        <taxon>Varidnaviria</taxon>
        <taxon>Bamfordvirae</taxon>
        <taxon>Nucleocytoviricota</taxon>
        <taxon>Megaviricetes</taxon>
        <taxon>Imitervirales</taxon>
        <taxon>Mimiviridae</taxon>
        <taxon>Klosneuvirinae</taxon>
        <taxon>Indivirus</taxon>
    </lineage>
</organism>
<name>A0A1V0SDS8_9VIRU</name>